<keyword evidence="1" id="KW-0732">Signal</keyword>
<feature type="signal peptide" evidence="1">
    <location>
        <begin position="1"/>
        <end position="21"/>
    </location>
</feature>
<organism evidence="2 3">
    <name type="scientific">Clytia hemisphaerica</name>
    <dbReference type="NCBI Taxonomy" id="252671"/>
    <lineage>
        <taxon>Eukaryota</taxon>
        <taxon>Metazoa</taxon>
        <taxon>Cnidaria</taxon>
        <taxon>Hydrozoa</taxon>
        <taxon>Hydroidolina</taxon>
        <taxon>Leptothecata</taxon>
        <taxon>Obeliida</taxon>
        <taxon>Clytiidae</taxon>
        <taxon>Clytia</taxon>
    </lineage>
</organism>
<evidence type="ECO:0000313" key="3">
    <source>
        <dbReference type="Proteomes" id="UP000594262"/>
    </source>
</evidence>
<feature type="chain" id="PRO_5029661343" description="Cnidarian restricted protein" evidence="1">
    <location>
        <begin position="22"/>
        <end position="101"/>
    </location>
</feature>
<dbReference type="Proteomes" id="UP000594262">
    <property type="component" value="Unplaced"/>
</dbReference>
<protein>
    <recommendedName>
        <fullName evidence="4">Cnidarian restricted protein</fullName>
    </recommendedName>
</protein>
<sequence>MRNFGVLVLVLIMITNELIQGYEFSRGPKCQSNAERICRRKRSPAKYVRCCKKNMELCLSMIAVRAADETQCYKRLTKFTFCYTNGVCADIYMEETVCIAV</sequence>
<evidence type="ECO:0000313" key="2">
    <source>
        <dbReference type="EnsemblMetazoa" id="CLYHEMP008846.1"/>
    </source>
</evidence>
<evidence type="ECO:0008006" key="4">
    <source>
        <dbReference type="Google" id="ProtNLM"/>
    </source>
</evidence>
<evidence type="ECO:0000256" key="1">
    <source>
        <dbReference type="SAM" id="SignalP"/>
    </source>
</evidence>
<dbReference type="AlphaFoldDB" id="A0A7M5VCX5"/>
<reference evidence="2" key="1">
    <citation type="submission" date="2021-01" db="UniProtKB">
        <authorList>
            <consortium name="EnsemblMetazoa"/>
        </authorList>
    </citation>
    <scope>IDENTIFICATION</scope>
</reference>
<dbReference type="EnsemblMetazoa" id="CLYHEMT008846.1">
    <property type="protein sequence ID" value="CLYHEMP008846.1"/>
    <property type="gene ID" value="CLYHEMG008846"/>
</dbReference>
<keyword evidence="3" id="KW-1185">Reference proteome</keyword>
<proteinExistence type="predicted"/>
<name>A0A7M5VCX5_9CNID</name>
<accession>A0A7M5VCX5</accession>